<dbReference type="SUPFAM" id="SSF48498">
    <property type="entry name" value="Tetracyclin repressor-like, C-terminal domain"/>
    <property type="match status" value="1"/>
</dbReference>
<evidence type="ECO:0000256" key="3">
    <source>
        <dbReference type="ARBA" id="ARBA00023163"/>
    </source>
</evidence>
<keyword evidence="3" id="KW-0804">Transcription</keyword>
<dbReference type="InterPro" id="IPR050109">
    <property type="entry name" value="HTH-type_TetR-like_transc_reg"/>
</dbReference>
<evidence type="ECO:0000259" key="5">
    <source>
        <dbReference type="PROSITE" id="PS50977"/>
    </source>
</evidence>
<keyword evidence="1" id="KW-0805">Transcription regulation</keyword>
<organism evidence="6 7">
    <name type="scientific">Rhodococcoides kyotonense</name>
    <dbReference type="NCBI Taxonomy" id="398843"/>
    <lineage>
        <taxon>Bacteria</taxon>
        <taxon>Bacillati</taxon>
        <taxon>Actinomycetota</taxon>
        <taxon>Actinomycetes</taxon>
        <taxon>Mycobacteriales</taxon>
        <taxon>Nocardiaceae</taxon>
        <taxon>Rhodococcoides</taxon>
    </lineage>
</organism>
<evidence type="ECO:0000256" key="4">
    <source>
        <dbReference type="PROSITE-ProRule" id="PRU00335"/>
    </source>
</evidence>
<dbReference type="Proteomes" id="UP000198327">
    <property type="component" value="Unassembled WGS sequence"/>
</dbReference>
<name>A0A239FBM9_9NOCA</name>
<dbReference type="SUPFAM" id="SSF46689">
    <property type="entry name" value="Homeodomain-like"/>
    <property type="match status" value="1"/>
</dbReference>
<dbReference type="Pfam" id="PF00440">
    <property type="entry name" value="TetR_N"/>
    <property type="match status" value="1"/>
</dbReference>
<dbReference type="EMBL" id="FZOW01000003">
    <property type="protein sequence ID" value="SNS53908.1"/>
    <property type="molecule type" value="Genomic_DNA"/>
</dbReference>
<gene>
    <name evidence="6" type="ORF">SAMN05421642_103201</name>
</gene>
<reference evidence="7" key="1">
    <citation type="submission" date="2017-06" db="EMBL/GenBank/DDBJ databases">
        <authorList>
            <person name="Varghese N."/>
            <person name="Submissions S."/>
        </authorList>
    </citation>
    <scope>NUCLEOTIDE SEQUENCE [LARGE SCALE GENOMIC DNA]</scope>
    <source>
        <strain evidence="7">JCM 23211</strain>
    </source>
</reference>
<dbReference type="GO" id="GO:0000976">
    <property type="term" value="F:transcription cis-regulatory region binding"/>
    <property type="evidence" value="ECO:0007669"/>
    <property type="project" value="TreeGrafter"/>
</dbReference>
<sequence length="219" mass="23724">MSVMATKRRADALSKERIVEAAIDILDADGEAALTFRALATRLDTGSGAIYHHVANKDELLTTAADDVIARGVAVDSSEPRETVRAVAMGVFDAIDAHPWVGTQLSRQPWQMAIMRIFEGIGGQLDALGVPEEDQFDSATALLSYILGLAAQYAAGARLLARETDRSDFLATIAGQWTHTDPGEYPFVHRVSTQLTDHDDRTQFLAGIDIILDGITTRT</sequence>
<dbReference type="InterPro" id="IPR009057">
    <property type="entry name" value="Homeodomain-like_sf"/>
</dbReference>
<dbReference type="PANTHER" id="PTHR30055">
    <property type="entry name" value="HTH-TYPE TRANSCRIPTIONAL REGULATOR RUTR"/>
    <property type="match status" value="1"/>
</dbReference>
<dbReference type="InterPro" id="IPR001647">
    <property type="entry name" value="HTH_TetR"/>
</dbReference>
<keyword evidence="2 4" id="KW-0238">DNA-binding</keyword>
<feature type="domain" description="HTH tetR-type" evidence="5">
    <location>
        <begin position="12"/>
        <end position="72"/>
    </location>
</feature>
<proteinExistence type="predicted"/>
<dbReference type="AlphaFoldDB" id="A0A239FBM9"/>
<protein>
    <submittedName>
        <fullName evidence="6">Regulatory protein, tetR family</fullName>
    </submittedName>
</protein>
<evidence type="ECO:0000313" key="6">
    <source>
        <dbReference type="EMBL" id="SNS53908.1"/>
    </source>
</evidence>
<dbReference type="InterPro" id="IPR004111">
    <property type="entry name" value="Repressor_TetR_C"/>
</dbReference>
<keyword evidence="7" id="KW-1185">Reference proteome</keyword>
<dbReference type="PROSITE" id="PS50977">
    <property type="entry name" value="HTH_TETR_2"/>
    <property type="match status" value="1"/>
</dbReference>
<evidence type="ECO:0000256" key="2">
    <source>
        <dbReference type="ARBA" id="ARBA00023125"/>
    </source>
</evidence>
<dbReference type="Gene3D" id="1.10.10.60">
    <property type="entry name" value="Homeodomain-like"/>
    <property type="match status" value="1"/>
</dbReference>
<dbReference type="PANTHER" id="PTHR30055:SF151">
    <property type="entry name" value="TRANSCRIPTIONAL REGULATORY PROTEIN"/>
    <property type="match status" value="1"/>
</dbReference>
<evidence type="ECO:0000256" key="1">
    <source>
        <dbReference type="ARBA" id="ARBA00023015"/>
    </source>
</evidence>
<dbReference type="GO" id="GO:0003700">
    <property type="term" value="F:DNA-binding transcription factor activity"/>
    <property type="evidence" value="ECO:0007669"/>
    <property type="project" value="TreeGrafter"/>
</dbReference>
<accession>A0A239FBM9</accession>
<evidence type="ECO:0000313" key="7">
    <source>
        <dbReference type="Proteomes" id="UP000198327"/>
    </source>
</evidence>
<dbReference type="Gene3D" id="1.10.357.10">
    <property type="entry name" value="Tetracycline Repressor, domain 2"/>
    <property type="match status" value="1"/>
</dbReference>
<feature type="DNA-binding region" description="H-T-H motif" evidence="4">
    <location>
        <begin position="35"/>
        <end position="54"/>
    </location>
</feature>
<dbReference type="GO" id="GO:0045892">
    <property type="term" value="P:negative regulation of DNA-templated transcription"/>
    <property type="evidence" value="ECO:0007669"/>
    <property type="project" value="InterPro"/>
</dbReference>
<dbReference type="InterPro" id="IPR036271">
    <property type="entry name" value="Tet_transcr_reg_TetR-rel_C_sf"/>
</dbReference>
<dbReference type="Pfam" id="PF02909">
    <property type="entry name" value="TetR_C_1"/>
    <property type="match status" value="1"/>
</dbReference>